<dbReference type="InterPro" id="IPR016181">
    <property type="entry name" value="Acyl_CoA_acyltransferase"/>
</dbReference>
<dbReference type="EMBL" id="LJJC01000015">
    <property type="protein sequence ID" value="KQL50657.1"/>
    <property type="molecule type" value="Genomic_DNA"/>
</dbReference>
<dbReference type="OrthoDB" id="9775804at2"/>
<dbReference type="Proteomes" id="UP000051888">
    <property type="component" value="Unassembled WGS sequence"/>
</dbReference>
<dbReference type="PANTHER" id="PTHR43233">
    <property type="entry name" value="FAMILY N-ACETYLTRANSFERASE, PUTATIVE (AFU_ORTHOLOGUE AFUA_6G03350)-RELATED"/>
    <property type="match status" value="1"/>
</dbReference>
<comment type="caution">
    <text evidence="2">The sequence shown here is derived from an EMBL/GenBank/DDBJ whole genome shotgun (WGS) entry which is preliminary data.</text>
</comment>
<evidence type="ECO:0000313" key="3">
    <source>
        <dbReference type="Proteomes" id="UP000051888"/>
    </source>
</evidence>
<dbReference type="Gene3D" id="3.40.630.30">
    <property type="match status" value="1"/>
</dbReference>
<keyword evidence="3" id="KW-1185">Reference proteome</keyword>
<feature type="domain" description="N-acetyltransferase" evidence="1">
    <location>
        <begin position="1"/>
        <end position="135"/>
    </location>
</feature>
<evidence type="ECO:0000313" key="2">
    <source>
        <dbReference type="EMBL" id="KQL50657.1"/>
    </source>
</evidence>
<dbReference type="InterPro" id="IPR000182">
    <property type="entry name" value="GNAT_dom"/>
</dbReference>
<name>A0A0Q3TAS5_9BACI</name>
<evidence type="ECO:0000259" key="1">
    <source>
        <dbReference type="PROSITE" id="PS51186"/>
    </source>
</evidence>
<accession>A0A0Q3TAS5</accession>
<reference evidence="2 3" key="1">
    <citation type="submission" date="2015-09" db="EMBL/GenBank/DDBJ databases">
        <title>Genome sequencing project for genomic taxonomy and phylogenomics of Bacillus-like bacteria.</title>
        <authorList>
            <person name="Liu B."/>
            <person name="Wang J."/>
            <person name="Zhu Y."/>
            <person name="Liu G."/>
            <person name="Chen Q."/>
            <person name="Chen Z."/>
            <person name="Lan J."/>
            <person name="Che J."/>
            <person name="Ge C."/>
            <person name="Shi H."/>
            <person name="Pan Z."/>
            <person name="Liu X."/>
        </authorList>
    </citation>
    <scope>NUCLEOTIDE SEQUENCE [LARGE SCALE GENOMIC DNA]</scope>
    <source>
        <strain evidence="2 3">LMG 18435</strain>
    </source>
</reference>
<dbReference type="Pfam" id="PF00583">
    <property type="entry name" value="Acetyltransf_1"/>
    <property type="match status" value="1"/>
</dbReference>
<dbReference type="PANTHER" id="PTHR43233:SF1">
    <property type="entry name" value="FAMILY N-ACETYLTRANSFERASE, PUTATIVE (AFU_ORTHOLOGUE AFUA_6G03350)-RELATED"/>
    <property type="match status" value="1"/>
</dbReference>
<dbReference type="PROSITE" id="PS51186">
    <property type="entry name" value="GNAT"/>
    <property type="match status" value="1"/>
</dbReference>
<dbReference type="GO" id="GO:0016747">
    <property type="term" value="F:acyltransferase activity, transferring groups other than amino-acyl groups"/>
    <property type="evidence" value="ECO:0007669"/>
    <property type="project" value="InterPro"/>
</dbReference>
<dbReference type="SUPFAM" id="SSF55729">
    <property type="entry name" value="Acyl-CoA N-acyltransferases (Nat)"/>
    <property type="match status" value="1"/>
</dbReference>
<keyword evidence="2" id="KW-0808">Transferase</keyword>
<dbReference type="InterPro" id="IPR053144">
    <property type="entry name" value="Acetyltransferase_Butenolide"/>
</dbReference>
<dbReference type="CDD" id="cd04301">
    <property type="entry name" value="NAT_SF"/>
    <property type="match status" value="1"/>
</dbReference>
<dbReference type="AlphaFoldDB" id="A0A0Q3TAS5"/>
<sequence length="135" mass="15016">MIDYKIFYEAPAPEEYNELRVKAGLSSKDLNASKTGLKNSILAVTLRFGEKLIGMGRIIGDGGNFYHIVDIAVDPAYQGQGLGKTIMTELTNYLDKNAPADSYVSLIADLPADQLYKKFGFDYTQPKSVGMYKRY</sequence>
<proteinExistence type="predicted"/>
<dbReference type="PATRIC" id="fig|157838.3.peg.5220"/>
<gene>
    <name evidence="2" type="ORF">AN964_23740</name>
</gene>
<protein>
    <submittedName>
        <fullName evidence="2">GNAT family acetyltransferase</fullName>
    </submittedName>
</protein>
<organism evidence="2 3">
    <name type="scientific">Heyndrickxia shackletonii</name>
    <dbReference type="NCBI Taxonomy" id="157838"/>
    <lineage>
        <taxon>Bacteria</taxon>
        <taxon>Bacillati</taxon>
        <taxon>Bacillota</taxon>
        <taxon>Bacilli</taxon>
        <taxon>Bacillales</taxon>
        <taxon>Bacillaceae</taxon>
        <taxon>Heyndrickxia</taxon>
    </lineage>
</organism>
<dbReference type="RefSeq" id="WP_055742258.1">
    <property type="nucleotide sequence ID" value="NZ_JAAIWL010000002.1"/>
</dbReference>